<feature type="domain" description="PAC" evidence="11">
    <location>
        <begin position="507"/>
        <end position="562"/>
    </location>
</feature>
<dbReference type="InterPro" id="IPR011006">
    <property type="entry name" value="CheY-like_superfamily"/>
</dbReference>
<dbReference type="Pfam" id="PF00512">
    <property type="entry name" value="HisKA"/>
    <property type="match status" value="1"/>
</dbReference>
<dbReference type="InterPro" id="IPR036890">
    <property type="entry name" value="HATPase_C_sf"/>
</dbReference>
<feature type="domain" description="Histidine kinase" evidence="8">
    <location>
        <begin position="566"/>
        <end position="754"/>
    </location>
</feature>
<comment type="caution">
    <text evidence="6">Lacks conserved residue(s) required for the propagation of feature annotation.</text>
</comment>
<dbReference type="SMART" id="SM00388">
    <property type="entry name" value="HisKA"/>
    <property type="match status" value="1"/>
</dbReference>
<comment type="catalytic activity">
    <reaction evidence="1">
        <text>ATP + protein L-histidine = ADP + protein N-phospho-L-histidine.</text>
        <dbReference type="EC" id="2.7.13.3"/>
    </reaction>
</comment>
<dbReference type="InterPro" id="IPR001789">
    <property type="entry name" value="Sig_transdc_resp-reg_receiver"/>
</dbReference>
<dbReference type="NCBIfam" id="TIGR00229">
    <property type="entry name" value="sensory_box"/>
    <property type="match status" value="2"/>
</dbReference>
<evidence type="ECO:0000259" key="9">
    <source>
        <dbReference type="PROSITE" id="PS50110"/>
    </source>
</evidence>
<dbReference type="InterPro" id="IPR013767">
    <property type="entry name" value="PAS_fold"/>
</dbReference>
<dbReference type="SUPFAM" id="SSF55785">
    <property type="entry name" value="PYP-like sensor domain (PAS domain)"/>
    <property type="match status" value="2"/>
</dbReference>
<feature type="domain" description="PAS" evidence="10">
    <location>
        <begin position="311"/>
        <end position="370"/>
    </location>
</feature>
<dbReference type="CDD" id="cd00075">
    <property type="entry name" value="HATPase"/>
    <property type="match status" value="1"/>
</dbReference>
<dbReference type="InterPro" id="IPR050736">
    <property type="entry name" value="Sensor_HK_Regulatory"/>
</dbReference>
<dbReference type="Pfam" id="PF00989">
    <property type="entry name" value="PAS"/>
    <property type="match status" value="1"/>
</dbReference>
<proteinExistence type="predicted"/>
<evidence type="ECO:0000256" key="3">
    <source>
        <dbReference type="ARBA" id="ARBA00022679"/>
    </source>
</evidence>
<dbReference type="InterPro" id="IPR036097">
    <property type="entry name" value="HisK_dim/P_sf"/>
</dbReference>
<dbReference type="GO" id="GO:0006355">
    <property type="term" value="P:regulation of DNA-templated transcription"/>
    <property type="evidence" value="ECO:0007669"/>
    <property type="project" value="InterPro"/>
</dbReference>
<dbReference type="Gene3D" id="3.30.565.10">
    <property type="entry name" value="Histidine kinase-like ATPase, C-terminal domain"/>
    <property type="match status" value="1"/>
</dbReference>
<dbReference type="PANTHER" id="PTHR43711">
    <property type="entry name" value="TWO-COMPONENT HISTIDINE KINASE"/>
    <property type="match status" value="1"/>
</dbReference>
<dbReference type="Proteomes" id="UP000186165">
    <property type="component" value="Chromosome"/>
</dbReference>
<dbReference type="SMART" id="SM00387">
    <property type="entry name" value="HATPase_c"/>
    <property type="match status" value="1"/>
</dbReference>
<dbReference type="PROSITE" id="PS50110">
    <property type="entry name" value="RESPONSE_REGULATORY"/>
    <property type="match status" value="1"/>
</dbReference>
<dbReference type="InterPro" id="IPR000014">
    <property type="entry name" value="PAS"/>
</dbReference>
<dbReference type="InterPro" id="IPR000700">
    <property type="entry name" value="PAS-assoc_C"/>
</dbReference>
<feature type="coiled-coil region" evidence="7">
    <location>
        <begin position="125"/>
        <end position="159"/>
    </location>
</feature>
<dbReference type="RefSeq" id="WP_071933082.1">
    <property type="nucleotide sequence ID" value="NZ_CP016804.1"/>
</dbReference>
<dbReference type="SMART" id="SM00091">
    <property type="entry name" value="PAS"/>
    <property type="match status" value="2"/>
</dbReference>
<evidence type="ECO:0000256" key="4">
    <source>
        <dbReference type="ARBA" id="ARBA00022777"/>
    </source>
</evidence>
<dbReference type="PANTHER" id="PTHR43711:SF1">
    <property type="entry name" value="HISTIDINE KINASE 1"/>
    <property type="match status" value="1"/>
</dbReference>
<evidence type="ECO:0000256" key="1">
    <source>
        <dbReference type="ARBA" id="ARBA00000085"/>
    </source>
</evidence>
<evidence type="ECO:0000259" key="10">
    <source>
        <dbReference type="PROSITE" id="PS50112"/>
    </source>
</evidence>
<dbReference type="SMART" id="SM00086">
    <property type="entry name" value="PAC"/>
    <property type="match status" value="1"/>
</dbReference>
<dbReference type="SUPFAM" id="SSF55874">
    <property type="entry name" value="ATPase domain of HSP90 chaperone/DNA topoisomerase II/histidine kinase"/>
    <property type="match status" value="1"/>
</dbReference>
<evidence type="ECO:0000256" key="2">
    <source>
        <dbReference type="ARBA" id="ARBA00012438"/>
    </source>
</evidence>
<dbReference type="OrthoDB" id="8127at2157"/>
<dbReference type="Pfam" id="PF02518">
    <property type="entry name" value="HATPase_c"/>
    <property type="match status" value="1"/>
</dbReference>
<dbReference type="Gene3D" id="3.40.50.2300">
    <property type="match status" value="1"/>
</dbReference>
<dbReference type="CDD" id="cd00082">
    <property type="entry name" value="HisKA"/>
    <property type="match status" value="1"/>
</dbReference>
<evidence type="ECO:0000256" key="7">
    <source>
        <dbReference type="SAM" id="Coils"/>
    </source>
</evidence>
<dbReference type="SUPFAM" id="SSF52172">
    <property type="entry name" value="CheY-like"/>
    <property type="match status" value="1"/>
</dbReference>
<feature type="domain" description="Response regulatory" evidence="9">
    <location>
        <begin position="9"/>
        <end position="124"/>
    </location>
</feature>
<dbReference type="InterPro" id="IPR003018">
    <property type="entry name" value="GAF"/>
</dbReference>
<dbReference type="InterPro" id="IPR005467">
    <property type="entry name" value="His_kinase_dom"/>
</dbReference>
<dbReference type="GeneID" id="30417675"/>
<dbReference type="PROSITE" id="PS50112">
    <property type="entry name" value="PAS"/>
    <property type="match status" value="2"/>
</dbReference>
<dbReference type="CDD" id="cd00156">
    <property type="entry name" value="REC"/>
    <property type="match status" value="1"/>
</dbReference>
<dbReference type="InterPro" id="IPR003661">
    <property type="entry name" value="HisK_dim/P_dom"/>
</dbReference>
<dbReference type="InterPro" id="IPR001610">
    <property type="entry name" value="PAC"/>
</dbReference>
<reference evidence="13" key="1">
    <citation type="submission" date="2016-08" db="EMBL/GenBank/DDBJ databases">
        <title>Discovery of first anaerobic lithoheterotrophic haloarchae widely represented in hypersaline habitats.</title>
        <authorList>
            <person name="Sorokin D.Y."/>
            <person name="Kublanov I.V."/>
            <person name="Roman P."/>
            <person name="Sinninghe Damste J.S."/>
            <person name="Golyshin P.N."/>
            <person name="Rojo D."/>
            <person name="Ciordia S."/>
            <person name="Mena Md.C."/>
            <person name="Ferrer M."/>
            <person name="Smedile F."/>
            <person name="Messina E."/>
            <person name="La Cono V."/>
            <person name="Yakimov M.M."/>
        </authorList>
    </citation>
    <scope>NUCLEOTIDE SEQUENCE [LARGE SCALE GENOMIC DNA]</scope>
    <source>
        <strain evidence="13">HSR6</strain>
    </source>
</reference>
<dbReference type="InterPro" id="IPR003594">
    <property type="entry name" value="HATPase_dom"/>
</dbReference>
<dbReference type="EC" id="2.7.13.3" evidence="2"/>
<dbReference type="InterPro" id="IPR035965">
    <property type="entry name" value="PAS-like_dom_sf"/>
</dbReference>
<dbReference type="Gene3D" id="3.30.450.40">
    <property type="match status" value="1"/>
</dbReference>
<dbReference type="Gene3D" id="1.10.287.130">
    <property type="match status" value="1"/>
</dbReference>
<dbReference type="AlphaFoldDB" id="A0A1J1ACZ8"/>
<dbReference type="EMBL" id="CP016804">
    <property type="protein sequence ID" value="APE95599.1"/>
    <property type="molecule type" value="Genomic_DNA"/>
</dbReference>
<feature type="domain" description="PAS" evidence="10">
    <location>
        <begin position="440"/>
        <end position="482"/>
    </location>
</feature>
<dbReference type="Pfam" id="PF13426">
    <property type="entry name" value="PAS_9"/>
    <property type="match status" value="1"/>
</dbReference>
<evidence type="ECO:0000256" key="5">
    <source>
        <dbReference type="ARBA" id="ARBA00023012"/>
    </source>
</evidence>
<keyword evidence="7" id="KW-0175">Coiled coil</keyword>
<dbReference type="InterPro" id="IPR029016">
    <property type="entry name" value="GAF-like_dom_sf"/>
</dbReference>
<accession>A0A1J1ACZ8</accession>
<feature type="coiled-coil region" evidence="7">
    <location>
        <begin position="427"/>
        <end position="454"/>
    </location>
</feature>
<gene>
    <name evidence="12" type="ORF">HSR6_1151</name>
</gene>
<evidence type="ECO:0000259" key="8">
    <source>
        <dbReference type="PROSITE" id="PS50109"/>
    </source>
</evidence>
<keyword evidence="13" id="KW-1185">Reference proteome</keyword>
<dbReference type="SUPFAM" id="SSF47384">
    <property type="entry name" value="Homodimeric domain of signal transducing histidine kinase"/>
    <property type="match status" value="1"/>
</dbReference>
<dbReference type="Gene3D" id="3.30.450.20">
    <property type="entry name" value="PAS domain"/>
    <property type="match status" value="2"/>
</dbReference>
<evidence type="ECO:0000313" key="12">
    <source>
        <dbReference type="EMBL" id="APE95599.1"/>
    </source>
</evidence>
<keyword evidence="4 12" id="KW-0418">Kinase</keyword>
<evidence type="ECO:0000313" key="13">
    <source>
        <dbReference type="Proteomes" id="UP000186165"/>
    </source>
</evidence>
<evidence type="ECO:0000256" key="6">
    <source>
        <dbReference type="PROSITE-ProRule" id="PRU00169"/>
    </source>
</evidence>
<name>A0A1J1ACZ8_9EURY</name>
<dbReference type="GO" id="GO:0000155">
    <property type="term" value="F:phosphorelay sensor kinase activity"/>
    <property type="evidence" value="ECO:0007669"/>
    <property type="project" value="InterPro"/>
</dbReference>
<dbReference type="Pfam" id="PF13185">
    <property type="entry name" value="GAF_2"/>
    <property type="match status" value="1"/>
</dbReference>
<dbReference type="KEGG" id="hhsr:HSR6_1151"/>
<dbReference type="PROSITE" id="PS50113">
    <property type="entry name" value="PAC"/>
    <property type="match status" value="1"/>
</dbReference>
<keyword evidence="5" id="KW-0902">Two-component regulatory system</keyword>
<evidence type="ECO:0000259" key="11">
    <source>
        <dbReference type="PROSITE" id="PS50113"/>
    </source>
</evidence>
<dbReference type="SUPFAM" id="SSF55781">
    <property type="entry name" value="GAF domain-like"/>
    <property type="match status" value="1"/>
</dbReference>
<keyword evidence="3" id="KW-0808">Transferase</keyword>
<dbReference type="CDD" id="cd00130">
    <property type="entry name" value="PAS"/>
    <property type="match status" value="2"/>
</dbReference>
<protein>
    <recommendedName>
        <fullName evidence="2">histidine kinase</fullName>
        <ecNumber evidence="2">2.7.13.3</ecNumber>
    </recommendedName>
</protein>
<sequence length="761" mass="83621">MDVPSHPIRVLLVADPDFGVPSAENLGTATSPFETEIATTVTEALDALSGDDFDCVVSTYALPESNGLALFRDIRNLDPGLPFVLYTEDGPEAVAEEAATAGVTALVQRRPATDEDGLLTTRIVNAVAERRAENRREQLDRLRTMRREMNQRLIRARSRQEISEEICETMAAESPFDAVWVGETVESGRELRPRTSGNCQSIQISETNPDAEQIASEGGLVQDAIETGTIEVRTDGVDPGGPWETAASKQGFEAMAAVPLATDTSTYGVLVLYSDTQWPFEGAPRELLSELGTDIGHAIHAATIQERLREERDRRTALFENAPTPIAASRPAEDDTHRFTDVNSAFEGVFGYPREDLIGEPVNEVLIPEDEIETHVERKERAESGESITGEVTRLTKAGPREFLFQLIPYGADEAGIEGSYVWYTDISAQKERERALEQARDEYEELINGMNDSVWVISQEGQFITANDTAVETLGYSEAELREMSPQDLDVGMSDQEIAALIEGMPDDEQQVFETIHRTKSGQEIPVEISSSLITYEGEQAILSVARDITERKARENRLERFASVVSHDLQNPLMVAEGRLELLAVDCESDHLEPIEQSLTRMNDLIEDLLELARRGDTVGEKQSVDIETVVKQSWDTIETREASIEVTTHKAIAADRSRLRQLFENLLGNAVEHAGPTVTVTVGDLEDGFYVADDGPGIPPPERESIAEIGYSTAADGTGLGLSIVEQVTNAHDWTLTVTESESGGARFEITGVDVDRS</sequence>
<dbReference type="Pfam" id="PF00072">
    <property type="entry name" value="Response_reg"/>
    <property type="match status" value="1"/>
</dbReference>
<organism evidence="12 13">
    <name type="scientific">Halodesulfurarchaeum formicicum</name>
    <dbReference type="NCBI Taxonomy" id="1873524"/>
    <lineage>
        <taxon>Archaea</taxon>
        <taxon>Methanobacteriati</taxon>
        <taxon>Methanobacteriota</taxon>
        <taxon>Stenosarchaea group</taxon>
        <taxon>Halobacteria</taxon>
        <taxon>Halobacteriales</taxon>
        <taxon>Halobacteriaceae</taxon>
        <taxon>Halodesulfurarchaeum</taxon>
    </lineage>
</organism>
<dbReference type="PROSITE" id="PS50109">
    <property type="entry name" value="HIS_KIN"/>
    <property type="match status" value="1"/>
</dbReference>